<feature type="compositionally biased region" description="Basic and acidic residues" evidence="1">
    <location>
        <begin position="63"/>
        <end position="75"/>
    </location>
</feature>
<name>A0ABX2V7G3_9BACL</name>
<feature type="region of interest" description="Disordered" evidence="1">
    <location>
        <begin position="1"/>
        <end position="26"/>
    </location>
</feature>
<feature type="compositionally biased region" description="Basic residues" evidence="1">
    <location>
        <begin position="15"/>
        <end position="26"/>
    </location>
</feature>
<dbReference type="Gene3D" id="2.30.30.40">
    <property type="entry name" value="SH3 Domains"/>
    <property type="match status" value="1"/>
</dbReference>
<keyword evidence="4" id="KW-1185">Reference proteome</keyword>
<protein>
    <recommendedName>
        <fullName evidence="5">SLA1 homology domain-containing protein</fullName>
    </recommendedName>
</protein>
<organism evidence="3 4">
    <name type="scientific">Exiguobacterium undae</name>
    <dbReference type="NCBI Taxonomy" id="169177"/>
    <lineage>
        <taxon>Bacteria</taxon>
        <taxon>Bacillati</taxon>
        <taxon>Bacillota</taxon>
        <taxon>Bacilli</taxon>
        <taxon>Bacillales</taxon>
        <taxon>Bacillales Family XII. Incertae Sedis</taxon>
        <taxon>Exiguobacterium</taxon>
    </lineage>
</organism>
<keyword evidence="2" id="KW-0812">Transmembrane</keyword>
<dbReference type="EMBL" id="LVVL01000012">
    <property type="protein sequence ID" value="OAN12806.1"/>
    <property type="molecule type" value="Genomic_DNA"/>
</dbReference>
<evidence type="ECO:0000256" key="2">
    <source>
        <dbReference type="SAM" id="Phobius"/>
    </source>
</evidence>
<gene>
    <name evidence="3" type="ORF">A3783_10830</name>
</gene>
<evidence type="ECO:0008006" key="5">
    <source>
        <dbReference type="Google" id="ProtNLM"/>
    </source>
</evidence>
<feature type="region of interest" description="Disordered" evidence="1">
    <location>
        <begin position="53"/>
        <end position="104"/>
    </location>
</feature>
<comment type="caution">
    <text evidence="3">The sequence shown here is derived from an EMBL/GenBank/DDBJ whole genome shotgun (WGS) entry which is preliminary data.</text>
</comment>
<keyword evidence="2" id="KW-0472">Membrane</keyword>
<feature type="transmembrane region" description="Helical" evidence="2">
    <location>
        <begin position="28"/>
        <end position="46"/>
    </location>
</feature>
<evidence type="ECO:0000313" key="4">
    <source>
        <dbReference type="Proteomes" id="UP000078447"/>
    </source>
</evidence>
<evidence type="ECO:0000256" key="1">
    <source>
        <dbReference type="SAM" id="MobiDB-lite"/>
    </source>
</evidence>
<accession>A0ABX2V7G3</accession>
<evidence type="ECO:0000313" key="3">
    <source>
        <dbReference type="EMBL" id="OAN12806.1"/>
    </source>
</evidence>
<keyword evidence="2" id="KW-1133">Transmembrane helix</keyword>
<dbReference type="RefSeq" id="WP_028105424.1">
    <property type="nucleotide sequence ID" value="NZ_LVVL01000012.1"/>
</dbReference>
<dbReference type="Proteomes" id="UP000078447">
    <property type="component" value="Unassembled WGS sequence"/>
</dbReference>
<proteinExistence type="predicted"/>
<reference evidence="3 4" key="1">
    <citation type="submission" date="2016-03" db="EMBL/GenBank/DDBJ databases">
        <authorList>
            <person name="Cho S.-Y."/>
            <person name="Lim S."/>
            <person name="Kim H."/>
            <person name="Soh E.H."/>
            <person name="Moon J.S."/>
        </authorList>
    </citation>
    <scope>NUCLEOTIDE SEQUENCE [LARGE SCALE GENOMIC DNA]</scope>
    <source>
        <strain evidence="3 4">KCTC 3810</strain>
    </source>
</reference>
<sequence>MSQNEQQTEQERLSRKERRKQKRNRRSVALGGILATILIVGGWGYMVSTNDASQATSTVESPKSVDGEKEKETNTEKSASTDQKKTDQKKKEPKAKKKADKPEISQAAWVTRPFADVYQDANRSSVIYKADLGDVYEILDAENGMVHLKLSDAVEGYIPETDVRMDVPSDVKDKTLLATLQQVVANQPIEKPEQYLGQPLEKFEAKYGALGNTQKDAVNTYHFSNAGYLLVVSDGIIEAIDWTNASASGLSALGEPVVETSYGTWYQGEKLQLKAFPDNGSTRLRLARDPGK</sequence>